<evidence type="ECO:0000256" key="1">
    <source>
        <dbReference type="ARBA" id="ARBA00009964"/>
    </source>
</evidence>
<dbReference type="Proteomes" id="UP001165569">
    <property type="component" value="Unassembled WGS sequence"/>
</dbReference>
<sequence>MKKARFTETQILRVLKEVEGGRHVKDVCRENGVSEASYYNWKAKYGGMESSDIKRMKALEEENRRLKQMYASLSLDHEILKDVGSKKTLAVPEKRELVRYIMTEHQASERRGCRIIGISRSLLHYRPNTTRDLPVVEALQKLAHQYPAYGFGLMFNKLRQAGSQWNAKRVYRIYRLLKLNLRRKGKKRLPNRHPQPLVIPHKMNHCWSVDFMSDALIDGRRFRLFNVVDDFNREALAIDVDLNIPAHRVVRILERLSAERGYPAFIRSDNGPELTAAILAEWAEGHGVILDFIQPGKPMQNGFIERFNKTLRTEILDMYLFRTLSEVRVLTEDWRIEYNEERPHSSLGDMPPVIYARQKLAG</sequence>
<dbReference type="InterPro" id="IPR002514">
    <property type="entry name" value="Transposase_8"/>
</dbReference>
<dbReference type="InterPro" id="IPR001584">
    <property type="entry name" value="Integrase_cat-core"/>
</dbReference>
<dbReference type="SUPFAM" id="SSF53098">
    <property type="entry name" value="Ribonuclease H-like"/>
    <property type="match status" value="1"/>
</dbReference>
<dbReference type="GO" id="GO:0003677">
    <property type="term" value="F:DNA binding"/>
    <property type="evidence" value="ECO:0007669"/>
    <property type="project" value="InterPro"/>
</dbReference>
<dbReference type="InterPro" id="IPR012337">
    <property type="entry name" value="RNaseH-like_sf"/>
</dbReference>
<dbReference type="Proteomes" id="UP001165568">
    <property type="component" value="Unassembled WGS sequence"/>
</dbReference>
<feature type="non-terminal residue" evidence="3">
    <location>
        <position position="1"/>
    </location>
</feature>
<gene>
    <name evidence="3" type="ORF">NC803_17635</name>
    <name evidence="4" type="ORF">NC856_17605</name>
</gene>
<dbReference type="NCBIfam" id="NF033516">
    <property type="entry name" value="transpos_IS3"/>
    <property type="match status" value="1"/>
</dbReference>
<keyword evidence="5" id="KW-1185">Reference proteome</keyword>
<dbReference type="PROSITE" id="PS50994">
    <property type="entry name" value="INTEGRASE"/>
    <property type="match status" value="1"/>
</dbReference>
<evidence type="ECO:0000313" key="4">
    <source>
        <dbReference type="EMBL" id="MCV9884058.1"/>
    </source>
</evidence>
<evidence type="ECO:0000259" key="2">
    <source>
        <dbReference type="PROSITE" id="PS50994"/>
    </source>
</evidence>
<dbReference type="EMBL" id="JAMPJT010000037">
    <property type="protein sequence ID" value="MCV9880640.1"/>
    <property type="molecule type" value="Genomic_DNA"/>
</dbReference>
<dbReference type="PANTHER" id="PTHR47515">
    <property type="entry name" value="LOW CALCIUM RESPONSE LOCUS PROTEIN T"/>
    <property type="match status" value="1"/>
</dbReference>
<name>A0AA42C535_9GAMM</name>
<dbReference type="GO" id="GO:0015074">
    <property type="term" value="P:DNA integration"/>
    <property type="evidence" value="ECO:0007669"/>
    <property type="project" value="InterPro"/>
</dbReference>
<dbReference type="InterPro" id="IPR036397">
    <property type="entry name" value="RNaseH_sf"/>
</dbReference>
<accession>A0AA42C535</accession>
<evidence type="ECO:0000313" key="5">
    <source>
        <dbReference type="Proteomes" id="UP001165568"/>
    </source>
</evidence>
<comment type="similarity">
    <text evidence="1">Belongs to the transposase 8 family.</text>
</comment>
<organism evidence="3 6">
    <name type="scientific">Brenneria izbisi</name>
    <dbReference type="NCBI Taxonomy" id="2939450"/>
    <lineage>
        <taxon>Bacteria</taxon>
        <taxon>Pseudomonadati</taxon>
        <taxon>Pseudomonadota</taxon>
        <taxon>Gammaproteobacteria</taxon>
        <taxon>Enterobacterales</taxon>
        <taxon>Pectobacteriaceae</taxon>
        <taxon>Brenneria</taxon>
    </lineage>
</organism>
<reference evidence="3" key="1">
    <citation type="submission" date="2022-04" db="EMBL/GenBank/DDBJ databases">
        <title>Brenneria sp. isolated from walnut trees in Serbia.</title>
        <authorList>
            <person name="Gasic K."/>
            <person name="Zlatkovic N."/>
            <person name="Kuzmanovic N."/>
        </authorList>
    </citation>
    <scope>NUCLEOTIDE SEQUENCE</scope>
    <source>
        <strain evidence="4">KBI 423</strain>
        <strain evidence="3">KBI 447</strain>
    </source>
</reference>
<protein>
    <submittedName>
        <fullName evidence="3">IS3 family transposase</fullName>
    </submittedName>
</protein>
<feature type="domain" description="Integrase catalytic" evidence="2">
    <location>
        <begin position="192"/>
        <end position="359"/>
    </location>
</feature>
<dbReference type="AlphaFoldDB" id="A0AA42C535"/>
<dbReference type="Pfam" id="PF01527">
    <property type="entry name" value="HTH_Tnp_1"/>
    <property type="match status" value="1"/>
</dbReference>
<comment type="caution">
    <text evidence="3">The sequence shown here is derived from an EMBL/GenBank/DDBJ whole genome shotgun (WGS) entry which is preliminary data.</text>
</comment>
<dbReference type="InterPro" id="IPR009057">
    <property type="entry name" value="Homeodomain-like_sf"/>
</dbReference>
<proteinExistence type="inferred from homology"/>
<dbReference type="RefSeq" id="WP_264091697.1">
    <property type="nucleotide sequence ID" value="NZ_JAMPJT010000037.1"/>
</dbReference>
<dbReference type="SUPFAM" id="SSF46689">
    <property type="entry name" value="Homeodomain-like"/>
    <property type="match status" value="1"/>
</dbReference>
<dbReference type="Gene3D" id="3.30.420.10">
    <property type="entry name" value="Ribonuclease H-like superfamily/Ribonuclease H"/>
    <property type="match status" value="1"/>
</dbReference>
<evidence type="ECO:0000313" key="6">
    <source>
        <dbReference type="Proteomes" id="UP001165569"/>
    </source>
</evidence>
<dbReference type="GO" id="GO:0004803">
    <property type="term" value="F:transposase activity"/>
    <property type="evidence" value="ECO:0007669"/>
    <property type="project" value="InterPro"/>
</dbReference>
<dbReference type="Pfam" id="PF13683">
    <property type="entry name" value="rve_3"/>
    <property type="match status" value="1"/>
</dbReference>
<dbReference type="EMBL" id="JAMPJU010000038">
    <property type="protein sequence ID" value="MCV9884058.1"/>
    <property type="molecule type" value="Genomic_DNA"/>
</dbReference>
<evidence type="ECO:0000313" key="3">
    <source>
        <dbReference type="EMBL" id="MCV9880640.1"/>
    </source>
</evidence>
<dbReference type="InterPro" id="IPR048020">
    <property type="entry name" value="Transpos_IS3"/>
</dbReference>
<dbReference type="PANTHER" id="PTHR47515:SF2">
    <property type="entry name" value="INTEGRASE CORE DOMAIN PROTEIN"/>
    <property type="match status" value="1"/>
</dbReference>
<dbReference type="GO" id="GO:0006313">
    <property type="term" value="P:DNA transposition"/>
    <property type="evidence" value="ECO:0007669"/>
    <property type="project" value="InterPro"/>
</dbReference>